<protein>
    <recommendedName>
        <fullName evidence="2">Methyltransferase</fullName>
    </recommendedName>
</protein>
<dbReference type="AlphaFoldDB" id="A0A6C0CVI3"/>
<dbReference type="SUPFAM" id="SSF53335">
    <property type="entry name" value="S-adenosyl-L-methionine-dependent methyltransferases"/>
    <property type="match status" value="1"/>
</dbReference>
<reference evidence="1" key="1">
    <citation type="journal article" date="2020" name="Nature">
        <title>Giant virus diversity and host interactions through global metagenomics.</title>
        <authorList>
            <person name="Schulz F."/>
            <person name="Roux S."/>
            <person name="Paez-Espino D."/>
            <person name="Jungbluth S."/>
            <person name="Walsh D.A."/>
            <person name="Denef V.J."/>
            <person name="McMahon K.D."/>
            <person name="Konstantinidis K.T."/>
            <person name="Eloe-Fadrosh E.A."/>
            <person name="Kyrpides N.C."/>
            <person name="Woyke T."/>
        </authorList>
    </citation>
    <scope>NUCLEOTIDE SEQUENCE</scope>
    <source>
        <strain evidence="1">GVMAG-M-3300022752-39</strain>
    </source>
</reference>
<evidence type="ECO:0008006" key="2">
    <source>
        <dbReference type="Google" id="ProtNLM"/>
    </source>
</evidence>
<accession>A0A6C0CVI3</accession>
<evidence type="ECO:0000313" key="1">
    <source>
        <dbReference type="EMBL" id="QHT07940.1"/>
    </source>
</evidence>
<dbReference type="Pfam" id="PF13578">
    <property type="entry name" value="Methyltransf_24"/>
    <property type="match status" value="1"/>
</dbReference>
<name>A0A6C0CVI3_9ZZZZ</name>
<dbReference type="EMBL" id="MN739489">
    <property type="protein sequence ID" value="QHT07940.1"/>
    <property type="molecule type" value="Genomic_DNA"/>
</dbReference>
<dbReference type="Gene3D" id="3.40.50.150">
    <property type="entry name" value="Vaccinia Virus protein VP39"/>
    <property type="match status" value="1"/>
</dbReference>
<proteinExistence type="predicted"/>
<organism evidence="1">
    <name type="scientific">viral metagenome</name>
    <dbReference type="NCBI Taxonomy" id="1070528"/>
    <lineage>
        <taxon>unclassified sequences</taxon>
        <taxon>metagenomes</taxon>
        <taxon>organismal metagenomes</taxon>
    </lineage>
</organism>
<sequence length="191" mass="22251">MLNNFVGKAYRLADNWFRNINQNDYNDKPINYLEIGAFYGANIISVANTYGIHKDSKLYCIDPWEDYDEYLEYKNEQSSIYNSFISNIENSGVKDKIIINRGYSNVEIPKLQDEFFDIIYIDGNHEPEYVLEDAVLSFRKLKKGGIMIFDDYGWGGPDLTQKGIDGFLSGYHKRIKYLGEMVTQVFIQKIK</sequence>
<dbReference type="InterPro" id="IPR029063">
    <property type="entry name" value="SAM-dependent_MTases_sf"/>
</dbReference>